<evidence type="ECO:0000313" key="3">
    <source>
        <dbReference type="Proteomes" id="UP000235965"/>
    </source>
</evidence>
<proteinExistence type="predicted"/>
<evidence type="ECO:0000256" key="1">
    <source>
        <dbReference type="SAM" id="MobiDB-lite"/>
    </source>
</evidence>
<feature type="compositionally biased region" description="Polar residues" evidence="1">
    <location>
        <begin position="62"/>
        <end position="73"/>
    </location>
</feature>
<dbReference type="PANTHER" id="PTHR14974">
    <property type="entry name" value="SIMILAR TO RIKEN CDNA 1700025G04 GENE"/>
    <property type="match status" value="1"/>
</dbReference>
<organism evidence="2 3">
    <name type="scientific">Cryptotermes secundus</name>
    <dbReference type="NCBI Taxonomy" id="105785"/>
    <lineage>
        <taxon>Eukaryota</taxon>
        <taxon>Metazoa</taxon>
        <taxon>Ecdysozoa</taxon>
        <taxon>Arthropoda</taxon>
        <taxon>Hexapoda</taxon>
        <taxon>Insecta</taxon>
        <taxon>Pterygota</taxon>
        <taxon>Neoptera</taxon>
        <taxon>Polyneoptera</taxon>
        <taxon>Dictyoptera</taxon>
        <taxon>Blattodea</taxon>
        <taxon>Blattoidea</taxon>
        <taxon>Termitoidae</taxon>
        <taxon>Kalotermitidae</taxon>
        <taxon>Cryptotermitinae</taxon>
        <taxon>Cryptotermes</taxon>
    </lineage>
</organism>
<reference evidence="2 3" key="1">
    <citation type="submission" date="2017-12" db="EMBL/GenBank/DDBJ databases">
        <title>Hemimetabolous genomes reveal molecular basis of termite eusociality.</title>
        <authorList>
            <person name="Harrison M.C."/>
            <person name="Jongepier E."/>
            <person name="Robertson H.M."/>
            <person name="Arning N."/>
            <person name="Bitard-Feildel T."/>
            <person name="Chao H."/>
            <person name="Childers C.P."/>
            <person name="Dinh H."/>
            <person name="Doddapaneni H."/>
            <person name="Dugan S."/>
            <person name="Gowin J."/>
            <person name="Greiner C."/>
            <person name="Han Y."/>
            <person name="Hu H."/>
            <person name="Hughes D.S.T."/>
            <person name="Huylmans A.-K."/>
            <person name="Kemena C."/>
            <person name="Kremer L.P.M."/>
            <person name="Lee S.L."/>
            <person name="Lopez-Ezquerra A."/>
            <person name="Mallet L."/>
            <person name="Monroy-Kuhn J.M."/>
            <person name="Moser A."/>
            <person name="Murali S.C."/>
            <person name="Muzny D.M."/>
            <person name="Otani S."/>
            <person name="Piulachs M.-D."/>
            <person name="Poelchau M."/>
            <person name="Qu J."/>
            <person name="Schaub F."/>
            <person name="Wada-Katsumata A."/>
            <person name="Worley K.C."/>
            <person name="Xie Q."/>
            <person name="Ylla G."/>
            <person name="Poulsen M."/>
            <person name="Gibbs R.A."/>
            <person name="Schal C."/>
            <person name="Richards S."/>
            <person name="Belles X."/>
            <person name="Korb J."/>
            <person name="Bornberg-Bauer E."/>
        </authorList>
    </citation>
    <scope>NUCLEOTIDE SEQUENCE [LARGE SCALE GENOMIC DNA]</scope>
    <source>
        <tissue evidence="2">Whole body</tissue>
    </source>
</reference>
<dbReference type="Proteomes" id="UP000235965">
    <property type="component" value="Unassembled WGS sequence"/>
</dbReference>
<comment type="caution">
    <text evidence="2">The sequence shown here is derived from an EMBL/GenBank/DDBJ whole genome shotgun (WGS) entry which is preliminary data.</text>
</comment>
<name>A0A2J7PQF8_9NEOP</name>
<dbReference type="InterPro" id="IPR027967">
    <property type="entry name" value="DUF4612"/>
</dbReference>
<keyword evidence="3" id="KW-1185">Reference proteome</keyword>
<dbReference type="AlphaFoldDB" id="A0A2J7PQF8"/>
<accession>A0A2J7PQF8</accession>
<dbReference type="PANTHER" id="PTHR14974:SF3">
    <property type="entry name" value="SIMILAR TO RIKEN CDNA 1700025G04 GENE"/>
    <property type="match status" value="1"/>
</dbReference>
<evidence type="ECO:0000313" key="2">
    <source>
        <dbReference type="EMBL" id="PNF18564.1"/>
    </source>
</evidence>
<sequence>MVAPSPGPLLAQTEISSSQMDFFKMLDEKIENGPDYDSANEEEIAVERARLCALLRDWETASTNSSLNRSAPSTPAHRKLPSKPQGPPPSPYYHPQLNGELFLQQQNQQLQLQQQQQHQQLQQQYFQHQLQYQQNMRGQFMVSCSPQITRVAPVLRNYQPMSPVPMQQHASSVVQYRQSRGSYTELA</sequence>
<feature type="region of interest" description="Disordered" evidence="1">
    <location>
        <begin position="62"/>
        <end position="96"/>
    </location>
</feature>
<dbReference type="Pfam" id="PF15389">
    <property type="entry name" value="DUF4612"/>
    <property type="match status" value="1"/>
</dbReference>
<dbReference type="InParanoid" id="A0A2J7PQF8"/>
<protein>
    <submittedName>
        <fullName evidence="2">Uncharacterized protein</fullName>
    </submittedName>
</protein>
<dbReference type="OrthoDB" id="5919401at2759"/>
<gene>
    <name evidence="2" type="ORF">B7P43_G08475</name>
</gene>
<dbReference type="EMBL" id="NEVH01022638">
    <property type="protein sequence ID" value="PNF18564.1"/>
    <property type="molecule type" value="Genomic_DNA"/>
</dbReference>